<accession>A0ABU8BZN8</accession>
<keyword evidence="2" id="KW-1185">Reference proteome</keyword>
<reference evidence="1" key="1">
    <citation type="submission" date="2024-02" db="EMBL/GenBank/DDBJ databases">
        <title>Genome sequences of strain Gemmobacter sp. JM10B15.</title>
        <authorList>
            <person name="Zhang M."/>
        </authorList>
    </citation>
    <scope>NUCLEOTIDE SEQUENCE</scope>
    <source>
        <strain evidence="1">JM10B15</strain>
    </source>
</reference>
<dbReference type="Gene3D" id="3.30.1360.120">
    <property type="entry name" value="Probable tRNA modification gtpase trme, domain 1"/>
    <property type="match status" value="1"/>
</dbReference>
<dbReference type="SUPFAM" id="SSF103025">
    <property type="entry name" value="Folate-binding domain"/>
    <property type="match status" value="1"/>
</dbReference>
<organism evidence="1 2">
    <name type="scientific">Gemmobacter denitrificans</name>
    <dbReference type="NCBI Taxonomy" id="3123040"/>
    <lineage>
        <taxon>Bacteria</taxon>
        <taxon>Pseudomonadati</taxon>
        <taxon>Pseudomonadota</taxon>
        <taxon>Alphaproteobacteria</taxon>
        <taxon>Rhodobacterales</taxon>
        <taxon>Paracoccaceae</taxon>
        <taxon>Gemmobacter</taxon>
    </lineage>
</organism>
<comment type="caution">
    <text evidence="1">The sequence shown here is derived from an EMBL/GenBank/DDBJ whole genome shotgun (WGS) entry which is preliminary data.</text>
</comment>
<dbReference type="RefSeq" id="WP_335424524.1">
    <property type="nucleotide sequence ID" value="NZ_JBALHR010000010.1"/>
</dbReference>
<dbReference type="Proteomes" id="UP001431963">
    <property type="component" value="Unassembled WGS sequence"/>
</dbReference>
<evidence type="ECO:0000313" key="2">
    <source>
        <dbReference type="Proteomes" id="UP001431963"/>
    </source>
</evidence>
<dbReference type="InterPro" id="IPR027266">
    <property type="entry name" value="TrmE/GcvT-like"/>
</dbReference>
<sequence>MPKLIAKSPLSDIWPVTHGALSLSELVLDRVVSVAPFPGQAGAMAKALKPLGLAFPEPNRMHINGEMRIVWTGRDQAFLFNAALDTPAAALTDQSAGWACLRLEGEGAAEALMRLYPIDLRAAAFPHGHAIRAPLNHMNSILMRLEDAFEIMVFRSMARTAWAEIEHAMLHLAARAQM</sequence>
<name>A0ABU8BZN8_9RHOB</name>
<protein>
    <submittedName>
        <fullName evidence="1">Sarcosine oxidase subunit gamma</fullName>
    </submittedName>
</protein>
<proteinExistence type="predicted"/>
<gene>
    <name evidence="1" type="ORF">V6590_15165</name>
</gene>
<evidence type="ECO:0000313" key="1">
    <source>
        <dbReference type="EMBL" id="MEH7829494.1"/>
    </source>
</evidence>
<dbReference type="EMBL" id="JBALHR010000010">
    <property type="protein sequence ID" value="MEH7829494.1"/>
    <property type="molecule type" value="Genomic_DNA"/>
</dbReference>